<sequence>MKKAWRSEGLSLTTTSNEAAKMFDATLTQYTGWYDDSSVDGIEGSVSKMLATDPNFVMGHVISCGLDLISSGKGIHTDEELKNSILSLEGLAAKSKITNRERLHVKAVKEWAEGNTAQACLTWEDVLVENPTDMLALKMAHDSYFYLGYQPQIRDSIARVMPKWKENMPLYGYLHGMYAFGLLETGFYKQAERHALKGLELNPRDCWSTHAEAHVIEMEGRQNEGIRFLSTTLNDWTMGAMLACHNYWHWALYHIEKGEHQAAVDIYDEEVGKRCHSGAMLDLVDASSLLYRLQMEGCVNVNDRWRELFHLWESHTDDHILAFNDVHMLMCTLGAKKEDATLNLMMSLRDYVRDGSGTNCEVSRGVGLALCEAFEQADKGNFDKAVDILKPLRYDVVTIGGSNAQRDIFSLFLIYAALHSSRKEHHYLARSLLTERKAMKENAPMTDRLMGQALALHVE</sequence>
<reference evidence="5 6" key="1">
    <citation type="submission" date="2022-05" db="EMBL/GenBank/DDBJ databases">
        <authorList>
            <consortium name="Genoscope - CEA"/>
            <person name="William W."/>
        </authorList>
    </citation>
    <scope>NUCLEOTIDE SEQUENCE [LARGE SCALE GENOMIC DNA]</scope>
</reference>
<dbReference type="InterPro" id="IPR033891">
    <property type="entry name" value="TTC38"/>
</dbReference>
<dbReference type="CDD" id="cd05804">
    <property type="entry name" value="StaR_like"/>
    <property type="match status" value="1"/>
</dbReference>
<accession>A0AAU9X9U9</accession>
<evidence type="ECO:0000256" key="4">
    <source>
        <dbReference type="ARBA" id="ARBA00022803"/>
    </source>
</evidence>
<dbReference type="Proteomes" id="UP001159428">
    <property type="component" value="Unassembled WGS sequence"/>
</dbReference>
<proteinExistence type="inferred from homology"/>
<comment type="caution">
    <text evidence="5">The sequence shown here is derived from an EMBL/GenBank/DDBJ whole genome shotgun (WGS) entry which is preliminary data.</text>
</comment>
<evidence type="ECO:0000313" key="6">
    <source>
        <dbReference type="Proteomes" id="UP001159428"/>
    </source>
</evidence>
<dbReference type="Gene3D" id="1.25.40.10">
    <property type="entry name" value="Tetratricopeptide repeat domain"/>
    <property type="match status" value="1"/>
</dbReference>
<evidence type="ECO:0000313" key="5">
    <source>
        <dbReference type="EMBL" id="CAH3141310.1"/>
    </source>
</evidence>
<dbReference type="AlphaFoldDB" id="A0AAU9X9U9"/>
<organism evidence="5 6">
    <name type="scientific">Pocillopora meandrina</name>
    <dbReference type="NCBI Taxonomy" id="46732"/>
    <lineage>
        <taxon>Eukaryota</taxon>
        <taxon>Metazoa</taxon>
        <taxon>Cnidaria</taxon>
        <taxon>Anthozoa</taxon>
        <taxon>Hexacorallia</taxon>
        <taxon>Scleractinia</taxon>
        <taxon>Astrocoeniina</taxon>
        <taxon>Pocilloporidae</taxon>
        <taxon>Pocillopora</taxon>
    </lineage>
</organism>
<evidence type="ECO:0000256" key="2">
    <source>
        <dbReference type="ARBA" id="ARBA00019992"/>
    </source>
</evidence>
<dbReference type="SUPFAM" id="SSF48452">
    <property type="entry name" value="TPR-like"/>
    <property type="match status" value="1"/>
</dbReference>
<evidence type="ECO:0000256" key="3">
    <source>
        <dbReference type="ARBA" id="ARBA00022737"/>
    </source>
</evidence>
<dbReference type="InterPro" id="IPR011990">
    <property type="entry name" value="TPR-like_helical_dom_sf"/>
</dbReference>
<name>A0AAU9X9U9_9CNID</name>
<protein>
    <recommendedName>
        <fullName evidence="2">Tetratricopeptide repeat protein 38</fullName>
    </recommendedName>
</protein>
<dbReference type="EMBL" id="CALNXJ010000035">
    <property type="protein sequence ID" value="CAH3141310.1"/>
    <property type="molecule type" value="Genomic_DNA"/>
</dbReference>
<gene>
    <name evidence="5" type="ORF">PMEA_00019637</name>
</gene>
<keyword evidence="4" id="KW-0802">TPR repeat</keyword>
<keyword evidence="3" id="KW-0677">Repeat</keyword>
<comment type="similarity">
    <text evidence="1">Belongs to the TTC38 family.</text>
</comment>
<keyword evidence="6" id="KW-1185">Reference proteome</keyword>
<dbReference type="PANTHER" id="PTHR16263">
    <property type="entry name" value="TETRATRICOPEPTIDE REPEAT PROTEIN 38"/>
    <property type="match status" value="1"/>
</dbReference>
<evidence type="ECO:0000256" key="1">
    <source>
        <dbReference type="ARBA" id="ARBA00005857"/>
    </source>
</evidence>
<dbReference type="PANTHER" id="PTHR16263:SF4">
    <property type="entry name" value="TETRATRICOPEPTIDE REPEAT PROTEIN 38"/>
    <property type="match status" value="1"/>
</dbReference>